<dbReference type="EMBL" id="QXHD01000004">
    <property type="protein sequence ID" value="NEZ58033.1"/>
    <property type="molecule type" value="Genomic_DNA"/>
</dbReference>
<evidence type="ECO:0000313" key="4">
    <source>
        <dbReference type="Proteomes" id="UP000481033"/>
    </source>
</evidence>
<keyword evidence="4" id="KW-1185">Reference proteome</keyword>
<dbReference type="Pfam" id="PF03968">
    <property type="entry name" value="LptD_N"/>
    <property type="match status" value="1"/>
</dbReference>
<proteinExistence type="predicted"/>
<protein>
    <recommendedName>
        <fullName evidence="2">Organic solvent tolerance-like N-terminal domain-containing protein</fullName>
    </recommendedName>
</protein>
<evidence type="ECO:0000313" key="3">
    <source>
        <dbReference type="EMBL" id="NEZ58033.1"/>
    </source>
</evidence>
<feature type="region of interest" description="Disordered" evidence="1">
    <location>
        <begin position="138"/>
        <end position="174"/>
    </location>
</feature>
<sequence length="174" mass="19198">MVVMREHIFRFPFPKPFQIASTVVFGIVVAANYWITPSQAQSGGSIKLRADVQEADANTGIITARGNVKIDYPEEAIYATSAQAQYYSRERRIILTGNVFVQQEANTLQAEVVTYLIDEGRFVATPSDNSQVESIYVLPEPTEEPAAAPQPEEPSTPLPALPEELPEFAIPTNE</sequence>
<dbReference type="Gene3D" id="2.60.450.10">
    <property type="entry name" value="Lipopolysaccharide (LPS) transport protein A like domain"/>
    <property type="match status" value="1"/>
</dbReference>
<accession>A0A6M0RQH8</accession>
<feature type="compositionally biased region" description="Pro residues" evidence="1">
    <location>
        <begin position="151"/>
        <end position="160"/>
    </location>
</feature>
<dbReference type="AlphaFoldDB" id="A0A6M0RQH8"/>
<name>A0A6M0RQH8_9CYAN</name>
<evidence type="ECO:0000259" key="2">
    <source>
        <dbReference type="Pfam" id="PF03968"/>
    </source>
</evidence>
<organism evidence="3 4">
    <name type="scientific">Adonisia turfae CCMR0081</name>
    <dbReference type="NCBI Taxonomy" id="2292702"/>
    <lineage>
        <taxon>Bacteria</taxon>
        <taxon>Bacillati</taxon>
        <taxon>Cyanobacteriota</taxon>
        <taxon>Adonisia</taxon>
        <taxon>Adonisia turfae</taxon>
    </lineage>
</organism>
<dbReference type="Proteomes" id="UP000481033">
    <property type="component" value="Unassembled WGS sequence"/>
</dbReference>
<feature type="domain" description="Organic solvent tolerance-like N-terminal" evidence="2">
    <location>
        <begin position="52"/>
        <end position="120"/>
    </location>
</feature>
<gene>
    <name evidence="3" type="ORF">DXZ20_20770</name>
</gene>
<dbReference type="RefSeq" id="WP_163671220.1">
    <property type="nucleotide sequence ID" value="NZ_QXHD01000004.1"/>
</dbReference>
<evidence type="ECO:0000256" key="1">
    <source>
        <dbReference type="SAM" id="MobiDB-lite"/>
    </source>
</evidence>
<reference evidence="3 4" key="1">
    <citation type="journal article" date="2020" name="Microb. Ecol.">
        <title>Ecogenomics of the Marine Benthic Filamentous Cyanobacterium Adonisia.</title>
        <authorList>
            <person name="Walter J.M."/>
            <person name="Coutinho F.H."/>
            <person name="Leomil L."/>
            <person name="Hargreaves P.I."/>
            <person name="Campeao M.E."/>
            <person name="Vieira V.V."/>
            <person name="Silva B.S."/>
            <person name="Fistarol G.O."/>
            <person name="Salomon P.S."/>
            <person name="Sawabe T."/>
            <person name="Mino S."/>
            <person name="Hosokawa M."/>
            <person name="Miyashita H."/>
            <person name="Maruyama F."/>
            <person name="van Verk M.C."/>
            <person name="Dutilh B.E."/>
            <person name="Thompson C.C."/>
            <person name="Thompson F.L."/>
        </authorList>
    </citation>
    <scope>NUCLEOTIDE SEQUENCE [LARGE SCALE GENOMIC DNA]</scope>
    <source>
        <strain evidence="3 4">CCMR0081</strain>
    </source>
</reference>
<comment type="caution">
    <text evidence="3">The sequence shown here is derived from an EMBL/GenBank/DDBJ whole genome shotgun (WGS) entry which is preliminary data.</text>
</comment>
<dbReference type="InterPro" id="IPR005653">
    <property type="entry name" value="OstA-like_N"/>
</dbReference>